<dbReference type="InterPro" id="IPR006598">
    <property type="entry name" value="CAP10"/>
</dbReference>
<dbReference type="AlphaFoldDB" id="A0A444FDG8"/>
<dbReference type="Pfam" id="PF05686">
    <property type="entry name" value="Glyco_transf_90"/>
    <property type="match status" value="2"/>
</dbReference>
<protein>
    <submittedName>
        <fullName evidence="1">Uncharacterized protein</fullName>
    </submittedName>
</protein>
<dbReference type="Proteomes" id="UP000287651">
    <property type="component" value="Unassembled WGS sequence"/>
</dbReference>
<dbReference type="InterPro" id="IPR051091">
    <property type="entry name" value="O-Glucosyltr/Glycosyltrsf_90"/>
</dbReference>
<dbReference type="EMBL" id="AMZH03016159">
    <property type="protein sequence ID" value="RRT44917.1"/>
    <property type="molecule type" value="Genomic_DNA"/>
</dbReference>
<organism evidence="1 2">
    <name type="scientific">Ensete ventricosum</name>
    <name type="common">Abyssinian banana</name>
    <name type="synonym">Musa ensete</name>
    <dbReference type="NCBI Taxonomy" id="4639"/>
    <lineage>
        <taxon>Eukaryota</taxon>
        <taxon>Viridiplantae</taxon>
        <taxon>Streptophyta</taxon>
        <taxon>Embryophyta</taxon>
        <taxon>Tracheophyta</taxon>
        <taxon>Spermatophyta</taxon>
        <taxon>Magnoliopsida</taxon>
        <taxon>Liliopsida</taxon>
        <taxon>Zingiberales</taxon>
        <taxon>Musaceae</taxon>
        <taxon>Ensete</taxon>
    </lineage>
</organism>
<accession>A0A444FDG8</accession>
<evidence type="ECO:0000313" key="1">
    <source>
        <dbReference type="EMBL" id="RRT44917.1"/>
    </source>
</evidence>
<sequence length="308" mass="35208">MLYALSEWGVMVTSRPEINIKPWEPLSEEMKEANARVEWKKRKPYAYWKGNPGVSGHRQDLMKCNLSNGHDWNARVFAQVYMAFVFPHLKWTNCIKFSSSPTRRAESKALNLNDAVAGLGKRDPERVQGVEPGGAMHVQVQDFCGGESMVGEREVHSGLRLAGALRDDSLLRLHDEGADARTPLLAHKREHQVQAQAMGKEGSSFMLEEVKMDFVYQYMLHLLTEYAKLLRYKPTLPEKATDLCLESVACREQGRVKEFLMQSMVKRTSDAEPCDLPPAYTAKEMEKLRSRKAEAVKQVQKWEQEAWH</sequence>
<proteinExistence type="predicted"/>
<dbReference type="SMART" id="SM00672">
    <property type="entry name" value="CAP10"/>
    <property type="match status" value="1"/>
</dbReference>
<dbReference type="PANTHER" id="PTHR12203:SF105">
    <property type="entry name" value="OS08G0101800 PROTEIN"/>
    <property type="match status" value="1"/>
</dbReference>
<name>A0A444FDG8_ENSVE</name>
<dbReference type="PANTHER" id="PTHR12203">
    <property type="entry name" value="KDEL LYS-ASP-GLU-LEU CONTAINING - RELATED"/>
    <property type="match status" value="1"/>
</dbReference>
<evidence type="ECO:0000313" key="2">
    <source>
        <dbReference type="Proteomes" id="UP000287651"/>
    </source>
</evidence>
<comment type="caution">
    <text evidence="1">The sequence shown here is derived from an EMBL/GenBank/DDBJ whole genome shotgun (WGS) entry which is preliminary data.</text>
</comment>
<reference evidence="1 2" key="1">
    <citation type="journal article" date="2014" name="Agronomy (Basel)">
        <title>A Draft Genome Sequence for Ensete ventricosum, the Drought-Tolerant Tree Against Hunger.</title>
        <authorList>
            <person name="Harrison J."/>
            <person name="Moore K.A."/>
            <person name="Paszkiewicz K."/>
            <person name="Jones T."/>
            <person name="Grant M."/>
            <person name="Ambacheew D."/>
            <person name="Muzemil S."/>
            <person name="Studholme D.J."/>
        </authorList>
    </citation>
    <scope>NUCLEOTIDE SEQUENCE [LARGE SCALE GENOMIC DNA]</scope>
</reference>
<gene>
    <name evidence="1" type="ORF">B296_00044119</name>
</gene>